<keyword evidence="3 8" id="KW-0812">Transmembrane</keyword>
<dbReference type="InterPro" id="IPR027256">
    <property type="entry name" value="P-typ_ATPase_IB"/>
</dbReference>
<feature type="transmembrane region" description="Helical" evidence="8">
    <location>
        <begin position="20"/>
        <end position="37"/>
    </location>
</feature>
<dbReference type="PRINTS" id="PR00119">
    <property type="entry name" value="CATATPASE"/>
</dbReference>
<keyword evidence="8" id="KW-1003">Cell membrane</keyword>
<dbReference type="Gene3D" id="2.70.150.10">
    <property type="entry name" value="Calcium-transporting ATPase, cytoplasmic transduction domain A"/>
    <property type="match status" value="1"/>
</dbReference>
<dbReference type="Gene3D" id="3.40.1110.10">
    <property type="entry name" value="Calcium-transporting ATPase, cytoplasmic domain N"/>
    <property type="match status" value="1"/>
</dbReference>
<dbReference type="InterPro" id="IPR036412">
    <property type="entry name" value="HAD-like_sf"/>
</dbReference>
<dbReference type="eggNOG" id="COG2217">
    <property type="taxonomic scope" value="Bacteria"/>
</dbReference>
<dbReference type="NCBIfam" id="TIGR01525">
    <property type="entry name" value="ATPase-IB_hvy"/>
    <property type="match status" value="1"/>
</dbReference>
<dbReference type="InterPro" id="IPR023214">
    <property type="entry name" value="HAD_sf"/>
</dbReference>
<evidence type="ECO:0000256" key="3">
    <source>
        <dbReference type="ARBA" id="ARBA00022692"/>
    </source>
</evidence>
<evidence type="ECO:0000313" key="10">
    <source>
        <dbReference type="EMBL" id="EGF23417.1"/>
    </source>
</evidence>
<proteinExistence type="inferred from homology"/>
<keyword evidence="10" id="KW-0378">Hydrolase</keyword>
<evidence type="ECO:0000256" key="6">
    <source>
        <dbReference type="ARBA" id="ARBA00022989"/>
    </source>
</evidence>
<dbReference type="SFLD" id="SFLDS00003">
    <property type="entry name" value="Haloacid_Dehalogenase"/>
    <property type="match status" value="1"/>
</dbReference>
<dbReference type="SFLD" id="SFLDG00002">
    <property type="entry name" value="C1.7:_P-type_atpase_like"/>
    <property type="match status" value="1"/>
</dbReference>
<keyword evidence="11" id="KW-1185">Reference proteome</keyword>
<dbReference type="SFLD" id="SFLDF00027">
    <property type="entry name" value="p-type_atpase"/>
    <property type="match status" value="1"/>
</dbReference>
<dbReference type="PANTHER" id="PTHR48085:SF5">
    <property type="entry name" value="CADMIUM_ZINC-TRANSPORTING ATPASE HMA4-RELATED"/>
    <property type="match status" value="1"/>
</dbReference>
<feature type="transmembrane region" description="Helical" evidence="8">
    <location>
        <begin position="620"/>
        <end position="638"/>
    </location>
</feature>
<dbReference type="InterPro" id="IPR051014">
    <property type="entry name" value="Cation_Transport_ATPase_IB"/>
</dbReference>
<dbReference type="AlphaFoldDB" id="F1T3X3"/>
<dbReference type="PROSITE" id="PS00154">
    <property type="entry name" value="ATPASE_E1_E2"/>
    <property type="match status" value="1"/>
</dbReference>
<dbReference type="InterPro" id="IPR018303">
    <property type="entry name" value="ATPase_P-typ_P_site"/>
</dbReference>
<keyword evidence="8" id="KW-0067">ATP-binding</keyword>
<evidence type="ECO:0000256" key="1">
    <source>
        <dbReference type="ARBA" id="ARBA00004651"/>
    </source>
</evidence>
<evidence type="ECO:0000256" key="2">
    <source>
        <dbReference type="ARBA" id="ARBA00006024"/>
    </source>
</evidence>
<dbReference type="GO" id="GO:0005886">
    <property type="term" value="C:plasma membrane"/>
    <property type="evidence" value="ECO:0007669"/>
    <property type="project" value="UniProtKB-SubCell"/>
</dbReference>
<dbReference type="Pfam" id="PF00702">
    <property type="entry name" value="Hydrolase"/>
    <property type="match status" value="1"/>
</dbReference>
<dbReference type="NCBIfam" id="TIGR01494">
    <property type="entry name" value="ATPase_P-type"/>
    <property type="match status" value="1"/>
</dbReference>
<dbReference type="PANTHER" id="PTHR48085">
    <property type="entry name" value="CADMIUM/ZINC-TRANSPORTING ATPASE HMA2-RELATED"/>
    <property type="match status" value="1"/>
</dbReference>
<feature type="transmembrane region" description="Helical" evidence="8">
    <location>
        <begin position="259"/>
        <end position="278"/>
    </location>
</feature>
<evidence type="ECO:0000256" key="7">
    <source>
        <dbReference type="ARBA" id="ARBA00023136"/>
    </source>
</evidence>
<evidence type="ECO:0000256" key="5">
    <source>
        <dbReference type="ARBA" id="ARBA00022967"/>
    </source>
</evidence>
<comment type="subcellular location">
    <subcellularLocation>
        <location evidence="1">Cell membrane</location>
        <topology evidence="1">Multi-pass membrane protein</topology>
    </subcellularLocation>
</comment>
<dbReference type="GO" id="GO:0005524">
    <property type="term" value="F:ATP binding"/>
    <property type="evidence" value="ECO:0007669"/>
    <property type="project" value="UniProtKB-UniRule"/>
</dbReference>
<dbReference type="InterPro" id="IPR023299">
    <property type="entry name" value="ATPase_P-typ_cyto_dom_N"/>
</dbReference>
<dbReference type="Gene3D" id="3.40.50.1000">
    <property type="entry name" value="HAD superfamily/HAD-like"/>
    <property type="match status" value="1"/>
</dbReference>
<dbReference type="GO" id="GO:0016887">
    <property type="term" value="F:ATP hydrolysis activity"/>
    <property type="evidence" value="ECO:0007669"/>
    <property type="project" value="InterPro"/>
</dbReference>
<dbReference type="Pfam" id="PF00122">
    <property type="entry name" value="E1-E2_ATPase"/>
    <property type="match status" value="1"/>
</dbReference>
<dbReference type="InterPro" id="IPR001757">
    <property type="entry name" value="P_typ_ATPase"/>
</dbReference>
<dbReference type="GO" id="GO:0019829">
    <property type="term" value="F:ATPase-coupled monoatomic cation transmembrane transporter activity"/>
    <property type="evidence" value="ECO:0007669"/>
    <property type="project" value="InterPro"/>
</dbReference>
<sequence>MNYLVRKFQDLSPEQRFNLMRIVISLVIFVIIELLPLKLLGLPSIACLWIQFVLFLVPYLIAGSDVIARAYKGVIRGHLFDENVLMVIATVGAFALVFFPESDPHMAEGAAVMIFYQTGEWFHDYALDQSRSSIKSMMNIAPAYAYRIEGDVLTKVKPQDIEVGQCIMVKPGERIALDGEIINGYSQIDTSAITGEALPRLVHIGSSVVSGCVNLSGALTIKVTKQYEDSTVQRILDLVENASSRKAHAEHFISRFARIYTPVIVCLAALLAVVPPLMGYGSYSTWIQRALIFLVVSCPCALVISVPLSFFGGIGASSKQGILIKGSNYLETLAVVDTVAFDKTGTLTTGKFGIITVHPVPDIARGVLLRIAAHVEVLSNHPTAQALRQAYTAGANPQLVTNFTEHSGKGVSADFEGHRIAAGNLALMEEVGIHTQACEVMGTTIHVAQDGVYLGHIVIADSPKDDASQTILNLHKIGVERCVMLTGDRIDVAKSVCQKLGMDEFHAELMPQDKVAIIEKLIRQEDLGGKLAFVGDGINDAPVLMRSDVGIAMGAMGSDAAIEAADVVLMNDKPSGIATAINIARKTMRIVRQNIVVALGVKVLILGFAALGIANMWVAVFGDVGVACLAVANAMRCLRVNKSKIK</sequence>
<accession>F1T3X3</accession>
<evidence type="ECO:0000259" key="9">
    <source>
        <dbReference type="Pfam" id="PF00122"/>
    </source>
</evidence>
<dbReference type="InterPro" id="IPR023298">
    <property type="entry name" value="ATPase_P-typ_TM_dom_sf"/>
</dbReference>
<evidence type="ECO:0000313" key="11">
    <source>
        <dbReference type="Proteomes" id="UP000005947"/>
    </source>
</evidence>
<dbReference type="GO" id="GO:0046872">
    <property type="term" value="F:metal ion binding"/>
    <property type="evidence" value="ECO:0007669"/>
    <property type="project" value="UniProtKB-KW"/>
</dbReference>
<dbReference type="Proteomes" id="UP000005947">
    <property type="component" value="Unassembled WGS sequence"/>
</dbReference>
<dbReference type="InterPro" id="IPR008250">
    <property type="entry name" value="ATPase_P-typ_transduc_dom_A_sf"/>
</dbReference>
<feature type="transmembrane region" description="Helical" evidence="8">
    <location>
        <begin position="290"/>
        <end position="311"/>
    </location>
</feature>
<reference evidence="10 11" key="1">
    <citation type="submission" date="2011-02" db="EMBL/GenBank/DDBJ databases">
        <authorList>
            <person name="Muzny D."/>
            <person name="Qin X."/>
            <person name="Buhay C."/>
            <person name="Dugan-Rocha S."/>
            <person name="Ding Y."/>
            <person name="Chen G."/>
            <person name="Hawes A."/>
            <person name="Holder M."/>
            <person name="Jhangiani S."/>
            <person name="Johnson A."/>
            <person name="Khan Z."/>
            <person name="Li Z."/>
            <person name="Liu W."/>
            <person name="Liu X."/>
            <person name="Perez L."/>
            <person name="Shen H."/>
            <person name="Wang Q."/>
            <person name="Watt J."/>
            <person name="Xi L."/>
            <person name="Xin Y."/>
            <person name="Zhou J."/>
            <person name="Deng J."/>
            <person name="Jiang H."/>
            <person name="Liu Y."/>
            <person name="Qu J."/>
            <person name="Song X.-Z."/>
            <person name="Zhang L."/>
            <person name="Villasana D."/>
            <person name="Johnson A."/>
            <person name="Liu J."/>
            <person name="Liyanage D."/>
            <person name="Lorensuhewa L."/>
            <person name="Robinson T."/>
            <person name="Song A."/>
            <person name="Song B.-B."/>
            <person name="Dinh H."/>
            <person name="Thornton R."/>
            <person name="Coyle M."/>
            <person name="Francisco L."/>
            <person name="Jackson L."/>
            <person name="Javaid M."/>
            <person name="Korchina V."/>
            <person name="Kovar C."/>
            <person name="Mata R."/>
            <person name="Mathew T."/>
            <person name="Ngo R."/>
            <person name="Nguyen L."/>
            <person name="Nguyen N."/>
            <person name="Okwuonu G."/>
            <person name="Ongeri F."/>
            <person name="Pham C."/>
            <person name="Simmons D."/>
            <person name="Wilczek-Boney K."/>
            <person name="Hale W."/>
            <person name="Jakkamsetti A."/>
            <person name="Pham P."/>
            <person name="Ruth R."/>
            <person name="San Lucas F."/>
            <person name="Warren J."/>
            <person name="Zhang J."/>
            <person name="Zhao Z."/>
            <person name="Zhou C."/>
            <person name="Zhu D."/>
            <person name="Lee S."/>
            <person name="Bess C."/>
            <person name="Blankenburg K."/>
            <person name="Forbes L."/>
            <person name="Fu Q."/>
            <person name="Gubbala S."/>
            <person name="Hirani K."/>
            <person name="Jayaseelan J.C."/>
            <person name="Lara F."/>
            <person name="Munidasa M."/>
            <person name="Palculict T."/>
            <person name="Patil S."/>
            <person name="Pu L.-L."/>
            <person name="Saada N."/>
            <person name="Tang L."/>
            <person name="Weissenberger G."/>
            <person name="Zhu Y."/>
            <person name="Hemphill L."/>
            <person name="Shang Y."/>
            <person name="Youmans B."/>
            <person name="Ayvaz T."/>
            <person name="Ross M."/>
            <person name="Santibanez J."/>
            <person name="Aqrawi P."/>
            <person name="Gross S."/>
            <person name="Joshi V."/>
            <person name="Fowler G."/>
            <person name="Nazareth L."/>
            <person name="Reid J."/>
            <person name="Worley K."/>
            <person name="Petrosino J."/>
            <person name="Highlander S."/>
            <person name="Gibbs R."/>
        </authorList>
    </citation>
    <scope>NUCLEOTIDE SEQUENCE [LARGE SCALE GENOMIC DNA]</scope>
    <source>
        <strain evidence="10 11">DSM 15829</strain>
    </source>
</reference>
<evidence type="ECO:0000256" key="8">
    <source>
        <dbReference type="RuleBase" id="RU362081"/>
    </source>
</evidence>
<feature type="transmembrane region" description="Helical" evidence="8">
    <location>
        <begin position="43"/>
        <end position="62"/>
    </location>
</feature>
<keyword evidence="8" id="KW-0547">Nucleotide-binding</keyword>
<keyword evidence="5" id="KW-1278">Translocase</keyword>
<protein>
    <submittedName>
        <fullName evidence="10">Cadmium-exporting ATPase</fullName>
        <ecNumber evidence="10">3.6.3.3</ecNumber>
    </submittedName>
</protein>
<dbReference type="EMBL" id="ACGK02000001">
    <property type="protein sequence ID" value="EGF23417.1"/>
    <property type="molecule type" value="Genomic_DNA"/>
</dbReference>
<dbReference type="OrthoDB" id="7059309at2"/>
<keyword evidence="7 8" id="KW-0472">Membrane</keyword>
<feature type="transmembrane region" description="Helical" evidence="8">
    <location>
        <begin position="595"/>
        <end position="614"/>
    </location>
</feature>
<comment type="caution">
    <text evidence="10">The sequence shown here is derived from an EMBL/GenBank/DDBJ whole genome shotgun (WGS) entry which is preliminary data.</text>
</comment>
<dbReference type="InterPro" id="IPR044492">
    <property type="entry name" value="P_typ_ATPase_HD_dom"/>
</dbReference>
<organism evidence="10 11">
    <name type="scientific">Fannyhessea vaginae DSM 15829</name>
    <dbReference type="NCBI Taxonomy" id="525256"/>
    <lineage>
        <taxon>Bacteria</taxon>
        <taxon>Bacillati</taxon>
        <taxon>Actinomycetota</taxon>
        <taxon>Coriobacteriia</taxon>
        <taxon>Coriobacteriales</taxon>
        <taxon>Atopobiaceae</taxon>
        <taxon>Fannyhessea</taxon>
    </lineage>
</organism>
<dbReference type="GeneID" id="93211121"/>
<dbReference type="PRINTS" id="PR00941">
    <property type="entry name" value="CDATPASE"/>
</dbReference>
<dbReference type="RefSeq" id="WP_006302499.1">
    <property type="nucleotide sequence ID" value="NZ_ACGK02000001.1"/>
</dbReference>
<keyword evidence="4 8" id="KW-0479">Metal-binding</keyword>
<evidence type="ECO:0000256" key="4">
    <source>
        <dbReference type="ARBA" id="ARBA00022723"/>
    </source>
</evidence>
<feature type="domain" description="P-type ATPase A" evidence="9">
    <location>
        <begin position="140"/>
        <end position="240"/>
    </location>
</feature>
<dbReference type="GO" id="GO:0015086">
    <property type="term" value="F:cadmium ion transmembrane transporter activity"/>
    <property type="evidence" value="ECO:0007669"/>
    <property type="project" value="TreeGrafter"/>
</dbReference>
<comment type="similarity">
    <text evidence="2 8">Belongs to the cation transport ATPase (P-type) (TC 3.A.3) family. Type IB subfamily.</text>
</comment>
<dbReference type="SUPFAM" id="SSF81653">
    <property type="entry name" value="Calcium ATPase, transduction domain A"/>
    <property type="match status" value="1"/>
</dbReference>
<name>F1T3X3_9ACTN</name>
<dbReference type="NCBIfam" id="TIGR01512">
    <property type="entry name" value="ATPase-IB2_Cd"/>
    <property type="match status" value="1"/>
</dbReference>
<dbReference type="SUPFAM" id="SSF81665">
    <property type="entry name" value="Calcium ATPase, transmembrane domain M"/>
    <property type="match status" value="1"/>
</dbReference>
<dbReference type="EC" id="3.6.3.3" evidence="10"/>
<keyword evidence="6 8" id="KW-1133">Transmembrane helix</keyword>
<dbReference type="InterPro" id="IPR059000">
    <property type="entry name" value="ATPase_P-type_domA"/>
</dbReference>
<gene>
    <name evidence="10" type="primary">cadA</name>
    <name evidence="10" type="ORF">HMPREF0091_10364</name>
</gene>
<dbReference type="SUPFAM" id="SSF56784">
    <property type="entry name" value="HAD-like"/>
    <property type="match status" value="1"/>
</dbReference>